<dbReference type="InterPro" id="IPR055308">
    <property type="entry name" value="TEX47-like"/>
</dbReference>
<dbReference type="EMBL" id="CAJPIN010002325">
    <property type="protein sequence ID" value="CAG2055308.1"/>
    <property type="molecule type" value="Genomic_DNA"/>
</dbReference>
<evidence type="ECO:0008006" key="3">
    <source>
        <dbReference type="Google" id="ProtNLM"/>
    </source>
</evidence>
<keyword evidence="2" id="KW-1185">Reference proteome</keyword>
<gene>
    <name evidence="1" type="ORF">TPAB3V08_LOCUS2314</name>
</gene>
<comment type="caution">
    <text evidence="1">The sequence shown here is derived from an EMBL/GenBank/DDBJ whole genome shotgun (WGS) entry which is preliminary data.</text>
</comment>
<proteinExistence type="predicted"/>
<name>A0ABN7NQ70_TIMPD</name>
<protein>
    <recommendedName>
        <fullName evidence="3">Peptidase aspartic putative domain-containing protein</fullName>
    </recommendedName>
</protein>
<evidence type="ECO:0000313" key="1">
    <source>
        <dbReference type="EMBL" id="CAG2055308.1"/>
    </source>
</evidence>
<dbReference type="Pfam" id="PF24787">
    <property type="entry name" value="TEX47"/>
    <property type="match status" value="2"/>
</dbReference>
<sequence>MVVTSSGQELPAFQGGFQSGNTKTLSLKTPGLYLKFGLKLDTYNRRLPDADYYSCSDQSNLLSIAIHGMQVQKKIQVEGGKVNQNVRDLIDTGSQRSYILKEVVGQMGYTSIGEERIQHALFEGNQSGWKLLSRFPCKKSLSHTMTITSLFAKDMSMSTLWDLDILELEDPEKRRTKRTYLHRLTYIGEHHLPLSGRENIISYFEKDIKLINEEYCDEKLAGLLLCYSSQFVHMLEIEVLRLVRKLLPQGSEEVLLKHGRNTIGEVDKDKEEATKSTSEKPRARKLGTMKILTVSHHINQRFLNRWSGATARPPRLLGKINPESNKEETQIHLRNCLTKMLRLAGFMHHHPTLTLNSALKQLSDRAPDFLPEHPVLEFLLGSKTLMDLQTFVDLPDRLLAETDTYQENVWPMPCDFVPYNVIENNEVESSDKET</sequence>
<organism evidence="1 2">
    <name type="scientific">Timema podura</name>
    <name type="common">Walking stick</name>
    <dbReference type="NCBI Taxonomy" id="61482"/>
    <lineage>
        <taxon>Eukaryota</taxon>
        <taxon>Metazoa</taxon>
        <taxon>Ecdysozoa</taxon>
        <taxon>Arthropoda</taxon>
        <taxon>Hexapoda</taxon>
        <taxon>Insecta</taxon>
        <taxon>Pterygota</taxon>
        <taxon>Neoptera</taxon>
        <taxon>Polyneoptera</taxon>
        <taxon>Phasmatodea</taxon>
        <taxon>Timematodea</taxon>
        <taxon>Timematoidea</taxon>
        <taxon>Timematidae</taxon>
        <taxon>Timema</taxon>
    </lineage>
</organism>
<dbReference type="PANTHER" id="PTHR34035">
    <property type="entry name" value="TESTIS-EXPRESSED PROTEIN 47"/>
    <property type="match status" value="1"/>
</dbReference>
<accession>A0ABN7NQ70</accession>
<reference evidence="1" key="1">
    <citation type="submission" date="2021-03" db="EMBL/GenBank/DDBJ databases">
        <authorList>
            <person name="Tran Van P."/>
        </authorList>
    </citation>
    <scope>NUCLEOTIDE SEQUENCE</scope>
</reference>
<dbReference type="Proteomes" id="UP001153148">
    <property type="component" value="Unassembled WGS sequence"/>
</dbReference>
<dbReference type="PANTHER" id="PTHR34035:SF1">
    <property type="entry name" value="TESTIS-EXPRESSED PROTEIN 47"/>
    <property type="match status" value="1"/>
</dbReference>
<evidence type="ECO:0000313" key="2">
    <source>
        <dbReference type="Proteomes" id="UP001153148"/>
    </source>
</evidence>